<dbReference type="PANTHER" id="PTHR39339:SF1">
    <property type="entry name" value="CHAD DOMAIN-CONTAINING PROTEIN"/>
    <property type="match status" value="1"/>
</dbReference>
<evidence type="ECO:0000313" key="3">
    <source>
        <dbReference type="EMBL" id="GBF07110.1"/>
    </source>
</evidence>
<dbReference type="PROSITE" id="PS51708">
    <property type="entry name" value="CHAD"/>
    <property type="match status" value="1"/>
</dbReference>
<sequence>MSKRKQSQAASRLEGLWDDLRAGDPGAVHAARKLTRRAQAELRVADAGKKTERAWRDLRRAAAPLRDHDVAGGHIRDALVELGVPEGTLAYFDRTWAERRAALLDATVWPDRPPAFDLRRGWKGRARRLIGKDGDRLLRDGEAALASEDSEEWHAWRKRLKRYRYTLDLIGGVPPIVTVTLEALGRLQDAEVVLGILHGDPDLLRYERARLIAREEVARQAARERVRALFPTLAEHLEDPLGTPPTGEGEPEEDHVGA</sequence>
<gene>
    <name evidence="3" type="ORF">DAERI_120103</name>
</gene>
<keyword evidence="4" id="KW-1185">Reference proteome</keyword>
<comment type="caution">
    <text evidence="3">The sequence shown here is derived from an EMBL/GenBank/DDBJ whole genome shotgun (WGS) entry which is preliminary data.</text>
</comment>
<proteinExistence type="predicted"/>
<dbReference type="InterPro" id="IPR007899">
    <property type="entry name" value="CHAD_dom"/>
</dbReference>
<name>A0A2I9D952_9DEIO</name>
<evidence type="ECO:0000256" key="1">
    <source>
        <dbReference type="SAM" id="MobiDB-lite"/>
    </source>
</evidence>
<dbReference type="Pfam" id="PF05235">
    <property type="entry name" value="CHAD"/>
    <property type="match status" value="1"/>
</dbReference>
<dbReference type="RefSeq" id="WP_103130445.1">
    <property type="nucleotide sequence ID" value="NZ_BFAG01000012.1"/>
</dbReference>
<dbReference type="Gene3D" id="1.40.20.10">
    <property type="entry name" value="CHAD domain"/>
    <property type="match status" value="1"/>
</dbReference>
<evidence type="ECO:0000259" key="2">
    <source>
        <dbReference type="PROSITE" id="PS51708"/>
    </source>
</evidence>
<dbReference type="PANTHER" id="PTHR39339">
    <property type="entry name" value="SLR1444 PROTEIN"/>
    <property type="match status" value="1"/>
</dbReference>
<evidence type="ECO:0000313" key="4">
    <source>
        <dbReference type="Proteomes" id="UP000236569"/>
    </source>
</evidence>
<feature type="domain" description="CHAD" evidence="2">
    <location>
        <begin position="1"/>
        <end position="235"/>
    </location>
</feature>
<dbReference type="Proteomes" id="UP000236569">
    <property type="component" value="Unassembled WGS sequence"/>
</dbReference>
<organism evidence="3 4">
    <name type="scientific">Deinococcus aerius</name>
    <dbReference type="NCBI Taxonomy" id="200253"/>
    <lineage>
        <taxon>Bacteria</taxon>
        <taxon>Thermotogati</taxon>
        <taxon>Deinococcota</taxon>
        <taxon>Deinococci</taxon>
        <taxon>Deinococcales</taxon>
        <taxon>Deinococcaceae</taxon>
        <taxon>Deinococcus</taxon>
    </lineage>
</organism>
<dbReference type="EMBL" id="BFAG01000012">
    <property type="protein sequence ID" value="GBF07110.1"/>
    <property type="molecule type" value="Genomic_DNA"/>
</dbReference>
<dbReference type="InterPro" id="IPR038186">
    <property type="entry name" value="CHAD_dom_sf"/>
</dbReference>
<reference evidence="4" key="1">
    <citation type="submission" date="2018-01" db="EMBL/GenBank/DDBJ databases">
        <title>Draft Genome Sequence of the Radioresistant Bacterium Deinococcus aerius TR0125, Isolated from the Higher Atmosphere above Japan.</title>
        <authorList>
            <person name="Satoh K."/>
            <person name="Arai H."/>
            <person name="Sanzen T."/>
            <person name="Kawaguchi Y."/>
            <person name="Hayashi H."/>
            <person name="Yokobori S."/>
            <person name="Yamagishi A."/>
            <person name="Oono Y."/>
            <person name="Narumi I."/>
        </authorList>
    </citation>
    <scope>NUCLEOTIDE SEQUENCE [LARGE SCALE GENOMIC DNA]</scope>
    <source>
        <strain evidence="4">TR0125</strain>
    </source>
</reference>
<feature type="compositionally biased region" description="Acidic residues" evidence="1">
    <location>
        <begin position="249"/>
        <end position="258"/>
    </location>
</feature>
<feature type="region of interest" description="Disordered" evidence="1">
    <location>
        <begin position="234"/>
        <end position="258"/>
    </location>
</feature>
<dbReference type="SMART" id="SM00880">
    <property type="entry name" value="CHAD"/>
    <property type="match status" value="1"/>
</dbReference>
<dbReference type="AlphaFoldDB" id="A0A2I9D952"/>
<protein>
    <submittedName>
        <fullName evidence="3">CHAD domain-containing protein</fullName>
    </submittedName>
</protein>
<dbReference type="OrthoDB" id="65171at2"/>
<accession>A0A2I9D952</accession>